<dbReference type="EMBL" id="PDCK01000042">
    <property type="protein sequence ID" value="PRQ36753.1"/>
    <property type="molecule type" value="Genomic_DNA"/>
</dbReference>
<dbReference type="PANTHER" id="PTHR47723:SF23">
    <property type="entry name" value="REVERSE TRANSCRIPTASE-LIKE PROTEIN"/>
    <property type="match status" value="1"/>
</dbReference>
<dbReference type="Pfam" id="PF13456">
    <property type="entry name" value="RVT_3"/>
    <property type="match status" value="1"/>
</dbReference>
<dbReference type="Gramene" id="PRQ36753">
    <property type="protein sequence ID" value="PRQ36753"/>
    <property type="gene ID" value="RchiOBHm_Chr4g0395061"/>
</dbReference>
<dbReference type="InterPro" id="IPR053151">
    <property type="entry name" value="RNase_H-like"/>
</dbReference>
<gene>
    <name evidence="2" type="ORF">RchiOBHm_Chr4g0395061</name>
</gene>
<reference evidence="2 3" key="1">
    <citation type="journal article" date="2018" name="Nat. Genet.">
        <title>The Rosa genome provides new insights in the design of modern roses.</title>
        <authorList>
            <person name="Bendahmane M."/>
        </authorList>
    </citation>
    <scope>NUCLEOTIDE SEQUENCE [LARGE SCALE GENOMIC DNA]</scope>
    <source>
        <strain evidence="3">cv. Old Blush</strain>
    </source>
</reference>
<dbReference type="GO" id="GO:0003676">
    <property type="term" value="F:nucleic acid binding"/>
    <property type="evidence" value="ECO:0007669"/>
    <property type="project" value="InterPro"/>
</dbReference>
<dbReference type="AlphaFoldDB" id="A0A2P6QRF0"/>
<proteinExistence type="predicted"/>
<dbReference type="InterPro" id="IPR002156">
    <property type="entry name" value="RNaseH_domain"/>
</dbReference>
<protein>
    <submittedName>
        <fullName evidence="2">Putative ribonuclease H-like domain-containing protein</fullName>
    </submittedName>
</protein>
<dbReference type="SUPFAM" id="SSF53098">
    <property type="entry name" value="Ribonuclease H-like"/>
    <property type="match status" value="1"/>
</dbReference>
<accession>A0A2P6QRF0</accession>
<dbReference type="Gene3D" id="3.30.420.10">
    <property type="entry name" value="Ribonuclease H-like superfamily/Ribonuclease H"/>
    <property type="match status" value="1"/>
</dbReference>
<name>A0A2P6QRF0_ROSCH</name>
<dbReference type="STRING" id="74649.A0A2P6QRF0"/>
<dbReference type="CDD" id="cd06222">
    <property type="entry name" value="RNase_H_like"/>
    <property type="match status" value="1"/>
</dbReference>
<dbReference type="PANTHER" id="PTHR47723">
    <property type="entry name" value="OS05G0353850 PROTEIN"/>
    <property type="match status" value="1"/>
</dbReference>
<comment type="caution">
    <text evidence="2">The sequence shown here is derived from an EMBL/GenBank/DDBJ whole genome shotgun (WGS) entry which is preliminary data.</text>
</comment>
<dbReference type="InterPro" id="IPR036397">
    <property type="entry name" value="RNaseH_sf"/>
</dbReference>
<feature type="domain" description="RNase H type-1" evidence="1">
    <location>
        <begin position="1"/>
        <end position="76"/>
    </location>
</feature>
<organism evidence="2 3">
    <name type="scientific">Rosa chinensis</name>
    <name type="common">China rose</name>
    <dbReference type="NCBI Taxonomy" id="74649"/>
    <lineage>
        <taxon>Eukaryota</taxon>
        <taxon>Viridiplantae</taxon>
        <taxon>Streptophyta</taxon>
        <taxon>Embryophyta</taxon>
        <taxon>Tracheophyta</taxon>
        <taxon>Spermatophyta</taxon>
        <taxon>Magnoliopsida</taxon>
        <taxon>eudicotyledons</taxon>
        <taxon>Gunneridae</taxon>
        <taxon>Pentapetalae</taxon>
        <taxon>rosids</taxon>
        <taxon>fabids</taxon>
        <taxon>Rosales</taxon>
        <taxon>Rosaceae</taxon>
        <taxon>Rosoideae</taxon>
        <taxon>Rosoideae incertae sedis</taxon>
        <taxon>Rosa</taxon>
    </lineage>
</organism>
<keyword evidence="3" id="KW-1185">Reference proteome</keyword>
<evidence type="ECO:0000313" key="3">
    <source>
        <dbReference type="Proteomes" id="UP000238479"/>
    </source>
</evidence>
<dbReference type="InterPro" id="IPR012337">
    <property type="entry name" value="RNaseH-like_sf"/>
</dbReference>
<sequence>MAVIKAIELAWVRDWKHVWLEVDSSLILDFLRSPSLVPWQLRVQWNNCLFRISQMNFHSSHIFREGNHVADALANYGTSSTDFVWWDTTPSFIASNCNEDRLGLPKFRVR</sequence>
<evidence type="ECO:0000259" key="1">
    <source>
        <dbReference type="Pfam" id="PF13456"/>
    </source>
</evidence>
<dbReference type="OMA" id="RWANCIL"/>
<dbReference type="InterPro" id="IPR044730">
    <property type="entry name" value="RNase_H-like_dom_plant"/>
</dbReference>
<dbReference type="Proteomes" id="UP000238479">
    <property type="component" value="Chromosome 4"/>
</dbReference>
<evidence type="ECO:0000313" key="2">
    <source>
        <dbReference type="EMBL" id="PRQ36753.1"/>
    </source>
</evidence>
<dbReference type="GO" id="GO:0004523">
    <property type="term" value="F:RNA-DNA hybrid ribonuclease activity"/>
    <property type="evidence" value="ECO:0007669"/>
    <property type="project" value="InterPro"/>
</dbReference>